<dbReference type="RefSeq" id="WP_214057166.1">
    <property type="nucleotide sequence ID" value="NZ_BAAAHS010000165.1"/>
</dbReference>
<dbReference type="Proteomes" id="UP000679307">
    <property type="component" value="Chromosome"/>
</dbReference>
<accession>A0ABX8EPB7</accession>
<sequence>MSPSYAERARAVVVTATALEVGVLSMTVPVERHLADADGSLLLCAPPTGSGEPGSPLALAGRFPGPVLTASLTDVAGVPQPDRVRGRVRLTGALTLAAGPLAPEVTDHLGAGPGRPVLRLVPQRVAIDWRVGPEQEGWQGVDAAAYAAAAPDPLAGWEAGWTAHLDRDHPGLAAALARSVRPDLDPAAVVRPVLVDRGGITLRVHHAPRGGSEDLHLPLGREVRCGCDARLALQELVETRLGPPR</sequence>
<dbReference type="EMBL" id="CP075371">
    <property type="protein sequence ID" value="QVT81865.1"/>
    <property type="molecule type" value="Genomic_DNA"/>
</dbReference>
<keyword evidence="2" id="KW-1185">Reference proteome</keyword>
<reference evidence="1 2" key="1">
    <citation type="submission" date="2021-05" db="EMBL/GenBank/DDBJ databases">
        <title>Complete genome of Nocardioides aquaticus KCTC 9944T isolated from meromictic and hypersaline Ekho Lake, Antarctica.</title>
        <authorList>
            <person name="Hwang K."/>
            <person name="Kim K.M."/>
            <person name="Choe H."/>
        </authorList>
    </citation>
    <scope>NUCLEOTIDE SEQUENCE [LARGE SCALE GENOMIC DNA]</scope>
    <source>
        <strain evidence="1 2">KCTC 9944</strain>
    </source>
</reference>
<dbReference type="Gene3D" id="3.20.180.10">
    <property type="entry name" value="PNP-oxidase-like"/>
    <property type="match status" value="1"/>
</dbReference>
<evidence type="ECO:0000313" key="1">
    <source>
        <dbReference type="EMBL" id="QVT81865.1"/>
    </source>
</evidence>
<evidence type="ECO:0000313" key="2">
    <source>
        <dbReference type="Proteomes" id="UP000679307"/>
    </source>
</evidence>
<dbReference type="InterPro" id="IPR037119">
    <property type="entry name" value="Haem_oxidase_HugZ-like_sf"/>
</dbReference>
<protein>
    <recommendedName>
        <fullName evidence="3">DUF2470 domain-containing protein</fullName>
    </recommendedName>
</protein>
<evidence type="ECO:0008006" key="3">
    <source>
        <dbReference type="Google" id="ProtNLM"/>
    </source>
</evidence>
<dbReference type="SUPFAM" id="SSF50475">
    <property type="entry name" value="FMN-binding split barrel"/>
    <property type="match status" value="1"/>
</dbReference>
<organism evidence="1 2">
    <name type="scientific">Nocardioides aquaticus</name>
    <dbReference type="NCBI Taxonomy" id="160826"/>
    <lineage>
        <taxon>Bacteria</taxon>
        <taxon>Bacillati</taxon>
        <taxon>Actinomycetota</taxon>
        <taxon>Actinomycetes</taxon>
        <taxon>Propionibacteriales</taxon>
        <taxon>Nocardioidaceae</taxon>
        <taxon>Nocardioides</taxon>
    </lineage>
</organism>
<gene>
    <name evidence="1" type="ORF">ENKNEFLB_04284</name>
</gene>
<proteinExistence type="predicted"/>
<name>A0ABX8EPB7_9ACTN</name>